<dbReference type="InterPro" id="IPR001841">
    <property type="entry name" value="Znf_RING"/>
</dbReference>
<name>A0A8S1IUU3_9CHLO</name>
<dbReference type="EMBL" id="CAJHUC010000677">
    <property type="protein sequence ID" value="CAD7697575.1"/>
    <property type="molecule type" value="Genomic_DNA"/>
</dbReference>
<evidence type="ECO:0000313" key="7">
    <source>
        <dbReference type="EMBL" id="CAD7697575.1"/>
    </source>
</evidence>
<evidence type="ECO:0000256" key="1">
    <source>
        <dbReference type="ARBA" id="ARBA00022723"/>
    </source>
</evidence>
<dbReference type="AlphaFoldDB" id="A0A8S1IUU3"/>
<keyword evidence="3" id="KW-0862">Zinc</keyword>
<dbReference type="Proteomes" id="UP000708148">
    <property type="component" value="Unassembled WGS sequence"/>
</dbReference>
<dbReference type="Gene3D" id="3.30.40.10">
    <property type="entry name" value="Zinc/RING finger domain, C3HC4 (zinc finger)"/>
    <property type="match status" value="1"/>
</dbReference>
<dbReference type="InterPro" id="IPR017907">
    <property type="entry name" value="Znf_RING_CS"/>
</dbReference>
<protein>
    <recommendedName>
        <fullName evidence="6">RING-type domain-containing protein</fullName>
    </recommendedName>
</protein>
<dbReference type="SUPFAM" id="SSF57850">
    <property type="entry name" value="RING/U-box"/>
    <property type="match status" value="1"/>
</dbReference>
<proteinExistence type="predicted"/>
<dbReference type="GO" id="GO:0008270">
    <property type="term" value="F:zinc ion binding"/>
    <property type="evidence" value="ECO:0007669"/>
    <property type="project" value="UniProtKB-KW"/>
</dbReference>
<feature type="compositionally biased region" description="Acidic residues" evidence="5">
    <location>
        <begin position="190"/>
        <end position="209"/>
    </location>
</feature>
<sequence length="356" mass="39410">MASPFADAISDMDRRLPDAWKGKMIRYGSLESSLEKCAITRRPTVEQEFFSKFWAEVEKVNEQFKAAGQEVVQAHRRRSNWLTAVWGTNKMRLPDGKVVVGSEENIRLHSSVCLEYARRNAEGIKRIAEAHDEACGNDAGKIVYDSMWRDQSGLATFLHSPLLLELEAVKMASVDGAEEGGAPSGAAEPGDPDGGDPQDGEGEGGDDGEAPNHRRTLSEPTRSMQLMSDVEESQKCPICLDLLYKPVGLGCGHKFCQTCLFKAVIPGVAFGSLAGLLNIVPSWAQCPQCRQTGVFEGAAYLHALAGYLRRKFPQYWRERRQEEKREDRNARALILKQLEAKYGGLGISYPQLILYG</sequence>
<feature type="region of interest" description="Disordered" evidence="5">
    <location>
        <begin position="175"/>
        <end position="221"/>
    </location>
</feature>
<dbReference type="PROSITE" id="PS50089">
    <property type="entry name" value="ZF_RING_2"/>
    <property type="match status" value="1"/>
</dbReference>
<dbReference type="SMART" id="SM00184">
    <property type="entry name" value="RING"/>
    <property type="match status" value="1"/>
</dbReference>
<evidence type="ECO:0000313" key="8">
    <source>
        <dbReference type="Proteomes" id="UP000708148"/>
    </source>
</evidence>
<comment type="caution">
    <text evidence="7">The sequence shown here is derived from an EMBL/GenBank/DDBJ whole genome shotgun (WGS) entry which is preliminary data.</text>
</comment>
<reference evidence="7" key="1">
    <citation type="submission" date="2020-12" db="EMBL/GenBank/DDBJ databases">
        <authorList>
            <person name="Iha C."/>
        </authorList>
    </citation>
    <scope>NUCLEOTIDE SEQUENCE</scope>
</reference>
<evidence type="ECO:0000256" key="5">
    <source>
        <dbReference type="SAM" id="MobiDB-lite"/>
    </source>
</evidence>
<evidence type="ECO:0000259" key="6">
    <source>
        <dbReference type="PROSITE" id="PS50089"/>
    </source>
</evidence>
<keyword evidence="2 4" id="KW-0863">Zinc-finger</keyword>
<dbReference type="InterPro" id="IPR013083">
    <property type="entry name" value="Znf_RING/FYVE/PHD"/>
</dbReference>
<accession>A0A8S1IUU3</accession>
<dbReference type="PROSITE" id="PS00518">
    <property type="entry name" value="ZF_RING_1"/>
    <property type="match status" value="1"/>
</dbReference>
<evidence type="ECO:0000256" key="3">
    <source>
        <dbReference type="ARBA" id="ARBA00022833"/>
    </source>
</evidence>
<feature type="compositionally biased region" description="Low complexity" evidence="5">
    <location>
        <begin position="180"/>
        <end position="189"/>
    </location>
</feature>
<organism evidence="7 8">
    <name type="scientific">Ostreobium quekettii</name>
    <dbReference type="NCBI Taxonomy" id="121088"/>
    <lineage>
        <taxon>Eukaryota</taxon>
        <taxon>Viridiplantae</taxon>
        <taxon>Chlorophyta</taxon>
        <taxon>core chlorophytes</taxon>
        <taxon>Ulvophyceae</taxon>
        <taxon>TCBD clade</taxon>
        <taxon>Bryopsidales</taxon>
        <taxon>Ostreobineae</taxon>
        <taxon>Ostreobiaceae</taxon>
        <taxon>Ostreobium</taxon>
    </lineage>
</organism>
<keyword evidence="1" id="KW-0479">Metal-binding</keyword>
<gene>
    <name evidence="7" type="ORF">OSTQU699_LOCUS2936</name>
</gene>
<dbReference type="InterPro" id="IPR033326">
    <property type="entry name" value="BAH1"/>
</dbReference>
<dbReference type="OrthoDB" id="6105938at2759"/>
<evidence type="ECO:0000256" key="4">
    <source>
        <dbReference type="PROSITE-ProRule" id="PRU00175"/>
    </source>
</evidence>
<evidence type="ECO:0000256" key="2">
    <source>
        <dbReference type="ARBA" id="ARBA00022771"/>
    </source>
</evidence>
<dbReference type="Pfam" id="PF15227">
    <property type="entry name" value="zf-C3HC4_4"/>
    <property type="match status" value="1"/>
</dbReference>
<keyword evidence="8" id="KW-1185">Reference proteome</keyword>
<dbReference type="PANTHER" id="PTHR46764:SF2">
    <property type="entry name" value="E3 UBIQUITIN-PROTEIN LIGASE BAH1-LIKE-RELATED"/>
    <property type="match status" value="1"/>
</dbReference>
<feature type="domain" description="RING-type" evidence="6">
    <location>
        <begin position="236"/>
        <end position="290"/>
    </location>
</feature>
<dbReference type="PANTHER" id="PTHR46764">
    <property type="entry name" value="E3 UBIQUITIN-PROTEIN LIGASE BAH1"/>
    <property type="match status" value="1"/>
</dbReference>